<evidence type="ECO:0000313" key="7">
    <source>
        <dbReference type="EMBL" id="OIR20516.1"/>
    </source>
</evidence>
<dbReference type="Pfam" id="PF00926">
    <property type="entry name" value="DHBP_synthase"/>
    <property type="match status" value="1"/>
</dbReference>
<dbReference type="SUPFAM" id="SSF55821">
    <property type="entry name" value="YrdC/RibB"/>
    <property type="match status" value="1"/>
</dbReference>
<dbReference type="AlphaFoldDB" id="A0A1J5U3A3"/>
<evidence type="ECO:0000256" key="6">
    <source>
        <dbReference type="ARBA" id="ARBA00023239"/>
    </source>
</evidence>
<organism evidence="7 8">
    <name type="scientific">Marine Group III euryarchaeote CG-Epi1</name>
    <dbReference type="NCBI Taxonomy" id="1888995"/>
    <lineage>
        <taxon>Archaea</taxon>
        <taxon>Methanobacteriati</taxon>
        <taxon>Thermoplasmatota</taxon>
        <taxon>Thermoplasmata</taxon>
        <taxon>Candidatus Thermoprofundales</taxon>
    </lineage>
</organism>
<evidence type="ECO:0000256" key="2">
    <source>
        <dbReference type="ARBA" id="ARBA00022619"/>
    </source>
</evidence>
<dbReference type="InterPro" id="IPR017945">
    <property type="entry name" value="DHBP_synth_RibB-like_a/b_dom"/>
</dbReference>
<evidence type="ECO:0000256" key="1">
    <source>
        <dbReference type="ARBA" id="ARBA00005104"/>
    </source>
</evidence>
<dbReference type="GO" id="GO:0009231">
    <property type="term" value="P:riboflavin biosynthetic process"/>
    <property type="evidence" value="ECO:0007669"/>
    <property type="project" value="UniProtKB-UniPathway"/>
</dbReference>
<keyword evidence="6" id="KW-0456">Lyase</keyword>
<evidence type="ECO:0000256" key="4">
    <source>
        <dbReference type="ARBA" id="ARBA00022842"/>
    </source>
</evidence>
<dbReference type="Proteomes" id="UP000183080">
    <property type="component" value="Unassembled WGS sequence"/>
</dbReference>
<dbReference type="EMBL" id="MIZA01000012">
    <property type="protein sequence ID" value="OIR20516.1"/>
    <property type="molecule type" value="Genomic_DNA"/>
</dbReference>
<gene>
    <name evidence="7" type="ORF">BD935_00900</name>
</gene>
<evidence type="ECO:0000313" key="8">
    <source>
        <dbReference type="Proteomes" id="UP000183080"/>
    </source>
</evidence>
<comment type="pathway">
    <text evidence="1">Cofactor biosynthesis; riboflavin biosynthesis.</text>
</comment>
<accession>A0A1J5U3A3</accession>
<evidence type="ECO:0008006" key="9">
    <source>
        <dbReference type="Google" id="ProtNLM"/>
    </source>
</evidence>
<dbReference type="UniPathway" id="UPA00275"/>
<dbReference type="PANTHER" id="PTHR21327">
    <property type="entry name" value="GTP CYCLOHYDROLASE II-RELATED"/>
    <property type="match status" value="1"/>
</dbReference>
<keyword evidence="4" id="KW-0460">Magnesium</keyword>
<keyword evidence="3" id="KW-0479">Metal-binding</keyword>
<keyword evidence="2" id="KW-0686">Riboflavin biosynthesis</keyword>
<protein>
    <recommendedName>
        <fullName evidence="9">3,4-dihydroxy-2-butanone-4-phosphate synthase</fullName>
    </recommendedName>
</protein>
<evidence type="ECO:0000256" key="5">
    <source>
        <dbReference type="ARBA" id="ARBA00023211"/>
    </source>
</evidence>
<evidence type="ECO:0000256" key="3">
    <source>
        <dbReference type="ARBA" id="ARBA00022723"/>
    </source>
</evidence>
<dbReference type="InterPro" id="IPR000422">
    <property type="entry name" value="DHBP_synthase_RibB"/>
</dbReference>
<sequence length="235" mass="26393">MSDSINLEKIKTELLSGNPIFVFDEEGRESETDIFFYAKSVTSNNLHYLRKNGGGMIFLASDYSISRKLGIPFMEEIYEAAFSNSNDFTILEMMKHHSLPYTKSKSSFSIFINHKDTFTGITDDDRSLTARSFSEVFEKAETVSADESRKIMGNSFRSPGHVPICIAASNGLSERQGHTELITELFKKISLTPVALGCEMVSKSGKSLTRYEAEIFAKDNGYLFLEGQHIKEVCQ</sequence>
<comment type="caution">
    <text evidence="7">The sequence shown here is derived from an EMBL/GenBank/DDBJ whole genome shotgun (WGS) entry which is preliminary data.</text>
</comment>
<dbReference type="GO" id="GO:0008686">
    <property type="term" value="F:3,4-dihydroxy-2-butanone-4-phosphate synthase activity"/>
    <property type="evidence" value="ECO:0007669"/>
    <property type="project" value="InterPro"/>
</dbReference>
<dbReference type="GO" id="GO:0005829">
    <property type="term" value="C:cytosol"/>
    <property type="evidence" value="ECO:0007669"/>
    <property type="project" value="TreeGrafter"/>
</dbReference>
<proteinExistence type="predicted"/>
<dbReference type="STRING" id="1888995.BD935_00900"/>
<keyword evidence="5" id="KW-0464">Manganese</keyword>
<dbReference type="Gene3D" id="3.90.870.10">
    <property type="entry name" value="DHBP synthase"/>
    <property type="match status" value="1"/>
</dbReference>
<dbReference type="PANTHER" id="PTHR21327:SF46">
    <property type="entry name" value="3,4-DIHYDROXY-2-BUTANONE 4-PHOSPHATE SYNTHASE"/>
    <property type="match status" value="1"/>
</dbReference>
<reference evidence="7 8" key="1">
    <citation type="submission" date="2016-08" db="EMBL/GenBank/DDBJ databases">
        <title>New Insights into Marine Group III Euryarchaeota, from dark to light.</title>
        <authorList>
            <person name="Haro-Moreno J.M."/>
            <person name="Rodriguez-Valera F."/>
            <person name="Lopez-Garcia P."/>
            <person name="Moreira D."/>
            <person name="Martin-Cuadrado A.B."/>
        </authorList>
    </citation>
    <scope>NUCLEOTIDE SEQUENCE [LARGE SCALE GENOMIC DNA]</scope>
    <source>
        <strain evidence="7">CG-Epi1</strain>
    </source>
</reference>
<name>A0A1J5U3A3_9ARCH</name>
<dbReference type="GO" id="GO:0046872">
    <property type="term" value="F:metal ion binding"/>
    <property type="evidence" value="ECO:0007669"/>
    <property type="project" value="UniProtKB-KW"/>
</dbReference>